<organism evidence="1 2">
    <name type="scientific">Streptomyces vinaceus</name>
    <dbReference type="NCBI Taxonomy" id="1960"/>
    <lineage>
        <taxon>Bacteria</taxon>
        <taxon>Bacillati</taxon>
        <taxon>Actinomycetota</taxon>
        <taxon>Actinomycetes</taxon>
        <taxon>Kitasatosporales</taxon>
        <taxon>Streptomycetaceae</taxon>
        <taxon>Streptomyces</taxon>
    </lineage>
</organism>
<proteinExistence type="predicted"/>
<dbReference type="GeneID" id="95612537"/>
<accession>A0A5J6JG80</accession>
<protein>
    <submittedName>
        <fullName evidence="1">Uncharacterized protein</fullName>
    </submittedName>
</protein>
<sequence>MNVHDLIRALPDIPTLRSRCRAMAALELLIGGNTEYGYFSYAPMWAPGVEAALMDDGSGGEYAVVFTADGAFGRGFDHESPMSPWGDEDIALWPGLVDTVPEVFRPWVTEPAFCAEEGVLQATVVFWRETSDTAWRAGEVEIPVGATDGAGRLFAVLAAGTSEGYRAFAEDYYETALDPAAIEHVWNLRPLTETVVKALDPDLTPARAAAAVALIGYPGGGTT</sequence>
<dbReference type="AlphaFoldDB" id="A0A5J6JG80"/>
<dbReference type="EMBL" id="CP023692">
    <property type="protein sequence ID" value="QEV46826.1"/>
    <property type="molecule type" value="Genomic_DNA"/>
</dbReference>
<dbReference type="RefSeq" id="WP_150528634.1">
    <property type="nucleotide sequence ID" value="NZ_BNBW01000013.1"/>
</dbReference>
<evidence type="ECO:0000313" key="1">
    <source>
        <dbReference type="EMBL" id="QEV46826.1"/>
    </source>
</evidence>
<name>A0A5J6JG80_STRVI</name>
<dbReference type="KEGG" id="svn:CP980_18525"/>
<keyword evidence="2" id="KW-1185">Reference proteome</keyword>
<gene>
    <name evidence="1" type="ORF">CP980_18525</name>
</gene>
<dbReference type="Proteomes" id="UP000325563">
    <property type="component" value="Chromosome"/>
</dbReference>
<evidence type="ECO:0000313" key="2">
    <source>
        <dbReference type="Proteomes" id="UP000325563"/>
    </source>
</evidence>
<reference evidence="1 2" key="1">
    <citation type="submission" date="2017-09" db="EMBL/GenBank/DDBJ databases">
        <authorList>
            <person name="Lee N."/>
            <person name="Cho B.-K."/>
        </authorList>
    </citation>
    <scope>NUCLEOTIDE SEQUENCE [LARGE SCALE GENOMIC DNA]</scope>
    <source>
        <strain evidence="1 2">ATCC 27476</strain>
    </source>
</reference>